<dbReference type="Proteomes" id="UP000287756">
    <property type="component" value="Chromosome"/>
</dbReference>
<evidence type="ECO:0000313" key="2">
    <source>
        <dbReference type="Proteomes" id="UP000287756"/>
    </source>
</evidence>
<dbReference type="EMBL" id="CP026118">
    <property type="protein sequence ID" value="QAS53553.1"/>
    <property type="molecule type" value="Genomic_DNA"/>
</dbReference>
<protein>
    <submittedName>
        <fullName evidence="1">Uncharacterized protein</fullName>
    </submittedName>
</protein>
<dbReference type="KEGG" id="hli:HLI_15765"/>
<dbReference type="RefSeq" id="WP_128525826.1">
    <property type="nucleotide sequence ID" value="NZ_CANLVY010000001.1"/>
</dbReference>
<sequence>MNKKRIALIVLVAGLAIYAGTLHMKLNSYHQFVEDEEFTPASIMLEEEFILYNLNPIIEESIEKEKLSRKNLSNLLYTFRNVRGHIISLADMAERLEGEEVNRNHLFEQLSEIIYTMERMKNENNGSVELNEEQINFLEDVMNLNDEMYSVFKEYESVSNEERKNFDRDYWIDYIKGIVRETRGIVVRKVFD</sequence>
<organism evidence="1 2">
    <name type="scientific">Halobacillus litoralis</name>
    <dbReference type="NCBI Taxonomy" id="45668"/>
    <lineage>
        <taxon>Bacteria</taxon>
        <taxon>Bacillati</taxon>
        <taxon>Bacillota</taxon>
        <taxon>Bacilli</taxon>
        <taxon>Bacillales</taxon>
        <taxon>Bacillaceae</taxon>
        <taxon>Halobacillus</taxon>
    </lineage>
</organism>
<reference evidence="1 2" key="1">
    <citation type="submission" date="2018-01" db="EMBL/GenBank/DDBJ databases">
        <title>The whole genome sequencing and assembly of Halobacillus litoralis ERB031 strain.</title>
        <authorList>
            <person name="Lee S.-J."/>
            <person name="Park M.-K."/>
            <person name="Kim J.-Y."/>
            <person name="Lee Y.-J."/>
            <person name="Yi H."/>
            <person name="Bahn Y.-S."/>
            <person name="Kim J.F."/>
            <person name="Lee D.-W."/>
        </authorList>
    </citation>
    <scope>NUCLEOTIDE SEQUENCE [LARGE SCALE GENOMIC DNA]</scope>
    <source>
        <strain evidence="1 2">ERB 031</strain>
    </source>
</reference>
<dbReference type="OrthoDB" id="9831694at2"/>
<dbReference type="AlphaFoldDB" id="A0A410MFS0"/>
<proteinExistence type="predicted"/>
<accession>A0A410MFS0</accession>
<gene>
    <name evidence="1" type="ORF">HLI_15765</name>
</gene>
<name>A0A410MFS0_9BACI</name>
<evidence type="ECO:0000313" key="1">
    <source>
        <dbReference type="EMBL" id="QAS53553.1"/>
    </source>
</evidence>